<name>S3BYA9_OPHP1</name>
<proteinExistence type="inferred from homology"/>
<reference evidence="17 18" key="1">
    <citation type="journal article" date="2013" name="BMC Genomics">
        <title>The genome and transcriptome of the pine saprophyte Ophiostoma piceae, and a comparison with the bark beetle-associated pine pathogen Grosmannia clavigera.</title>
        <authorList>
            <person name="Haridas S."/>
            <person name="Wang Y."/>
            <person name="Lim L."/>
            <person name="Massoumi Alamouti S."/>
            <person name="Jackman S."/>
            <person name="Docking R."/>
            <person name="Robertson G."/>
            <person name="Birol I."/>
            <person name="Bohlmann J."/>
            <person name="Breuil C."/>
        </authorList>
    </citation>
    <scope>NUCLEOTIDE SEQUENCE [LARGE SCALE GENOMIC DNA]</scope>
    <source>
        <strain evidence="17 18">UAMH 11346</strain>
    </source>
</reference>
<dbReference type="OMA" id="TRFEYTK"/>
<dbReference type="InterPro" id="IPR005787">
    <property type="entry name" value="Thr_deHydtase_biosynth"/>
</dbReference>
<evidence type="ECO:0000256" key="14">
    <source>
        <dbReference type="RuleBase" id="RU362012"/>
    </source>
</evidence>
<dbReference type="Proteomes" id="UP000016923">
    <property type="component" value="Unassembled WGS sequence"/>
</dbReference>
<dbReference type="InterPro" id="IPR036052">
    <property type="entry name" value="TrpB-like_PALP_sf"/>
</dbReference>
<feature type="compositionally biased region" description="Low complexity" evidence="15">
    <location>
        <begin position="27"/>
        <end position="38"/>
    </location>
</feature>
<keyword evidence="12 14" id="KW-0456">Lyase</keyword>
<dbReference type="CDD" id="cd04907">
    <property type="entry name" value="ACT_ThrD-I_2"/>
    <property type="match status" value="1"/>
</dbReference>
<dbReference type="AlphaFoldDB" id="S3BYA9"/>
<dbReference type="VEuPathDB" id="FungiDB:F503_03533"/>
<protein>
    <recommendedName>
        <fullName evidence="14">Threonine dehydratase</fullName>
        <ecNumber evidence="14">4.3.1.19</ecNumber>
    </recommendedName>
    <alternativeName>
        <fullName evidence="14">Threonine deaminase</fullName>
    </alternativeName>
</protein>
<keyword evidence="10 14" id="KW-0663">Pyridoxal phosphate</keyword>
<keyword evidence="11" id="KW-0496">Mitochondrion</keyword>
<evidence type="ECO:0000256" key="12">
    <source>
        <dbReference type="ARBA" id="ARBA00023239"/>
    </source>
</evidence>
<feature type="compositionally biased region" description="Polar residues" evidence="15">
    <location>
        <begin position="39"/>
        <end position="55"/>
    </location>
</feature>
<evidence type="ECO:0000256" key="7">
    <source>
        <dbReference type="ARBA" id="ARBA00022605"/>
    </source>
</evidence>
<dbReference type="Gene3D" id="3.40.1020.10">
    <property type="entry name" value="Biosynthetic Threonine Deaminase, Domain 3"/>
    <property type="match status" value="1"/>
</dbReference>
<dbReference type="PROSITE" id="PS00165">
    <property type="entry name" value="DEHYDRATASE_SER_THR"/>
    <property type="match status" value="1"/>
</dbReference>
<keyword evidence="13 14" id="KW-0100">Branched-chain amino acid biosynthesis</keyword>
<keyword evidence="18" id="KW-1185">Reference proteome</keyword>
<dbReference type="FunFam" id="3.40.50.1100:FF:000005">
    <property type="entry name" value="Threonine dehydratase catabolic"/>
    <property type="match status" value="1"/>
</dbReference>
<dbReference type="GO" id="GO:0030170">
    <property type="term" value="F:pyridoxal phosphate binding"/>
    <property type="evidence" value="ECO:0007669"/>
    <property type="project" value="InterPro"/>
</dbReference>
<dbReference type="PANTHER" id="PTHR48078">
    <property type="entry name" value="THREONINE DEHYDRATASE, MITOCHONDRIAL-RELATED"/>
    <property type="match status" value="1"/>
</dbReference>
<dbReference type="SUPFAM" id="SSF53686">
    <property type="entry name" value="Tryptophan synthase beta subunit-like PLP-dependent enzymes"/>
    <property type="match status" value="1"/>
</dbReference>
<evidence type="ECO:0000256" key="8">
    <source>
        <dbReference type="ARBA" id="ARBA00022624"/>
    </source>
</evidence>
<dbReference type="OrthoDB" id="4418812at2759"/>
<evidence type="ECO:0000256" key="2">
    <source>
        <dbReference type="ARBA" id="ARBA00001933"/>
    </source>
</evidence>
<comment type="cofactor">
    <cofactor evidence="2 14">
        <name>pyridoxal 5'-phosphate</name>
        <dbReference type="ChEBI" id="CHEBI:597326"/>
    </cofactor>
</comment>
<evidence type="ECO:0000313" key="18">
    <source>
        <dbReference type="Proteomes" id="UP000016923"/>
    </source>
</evidence>
<gene>
    <name evidence="17" type="ORF">F503_03533</name>
</gene>
<dbReference type="GO" id="GO:0006565">
    <property type="term" value="P:L-serine catabolic process"/>
    <property type="evidence" value="ECO:0007669"/>
    <property type="project" value="TreeGrafter"/>
</dbReference>
<dbReference type="UniPathway" id="UPA00047">
    <property type="reaction ID" value="UER00054"/>
</dbReference>
<dbReference type="InterPro" id="IPR038110">
    <property type="entry name" value="TD_ACT-like_sf"/>
</dbReference>
<evidence type="ECO:0000313" key="17">
    <source>
        <dbReference type="EMBL" id="EPE04471.1"/>
    </source>
</evidence>
<sequence>MSGTTQELSGDGVVVNGSPEAIPLRSADTAAASTTASTNGQTPTHTPSHSGLSRSESVVNLATAVDGKATSARKLLPEEFILPTGHPDYLRLILTSRVYEVCKETSLSHAVNLSNRLECKVLLKREDEQPVFSFKLRGAYNKMAHLDPAASWRGVVACSAGNHAQGVAYSARKLKIPATIVMPEGTPSIKHKNVSRMGGHVVLHGPDFDAAKQECDRRVLQDGLINIPPFDDPYVIAGQGTIGLELLRQTNIQKLEAIFCCIGGGGLIAGIGVYVKRIAPHVKIIGVEAYEANAMVQSLAKGERVFLKEVGVFADGAAVKTVGEETFRICQEVVDDVIQVSTDEICAAIKDVFEDTRSIVEPAGALALAGLKKYVGQNPSADPNRALVAITSGANMNFDRLRFVAERATLGEGKEALLAVRIPERPGAFAELIDAIMPHAVTEFSYRYGSDTSANVLLGLSLTAGNAAERVQQLGSLMTRIASIEGMEPTDVSGDELAKSHIRYLMGGRSDVANERLYMFNFPERPGALEKFLGTLRLKYNISLFQYRNEGSDIGKVLTGIQCPDAEVGELETYLGAIGYPWVDCTESNVFKTFLRS</sequence>
<keyword evidence="9" id="KW-0677">Repeat</keyword>
<dbReference type="GO" id="GO:0004794">
    <property type="term" value="F:threonine deaminase activity"/>
    <property type="evidence" value="ECO:0007669"/>
    <property type="project" value="UniProtKB-UniRule"/>
</dbReference>
<dbReference type="SUPFAM" id="SSF55021">
    <property type="entry name" value="ACT-like"/>
    <property type="match status" value="1"/>
</dbReference>
<dbReference type="GO" id="GO:0003941">
    <property type="term" value="F:L-serine ammonia-lyase activity"/>
    <property type="evidence" value="ECO:0007669"/>
    <property type="project" value="TreeGrafter"/>
</dbReference>
<dbReference type="PROSITE" id="PS51672">
    <property type="entry name" value="ACT_LIKE"/>
    <property type="match status" value="2"/>
</dbReference>
<dbReference type="CDD" id="cd01562">
    <property type="entry name" value="Thr-dehyd"/>
    <property type="match status" value="1"/>
</dbReference>
<dbReference type="FunFam" id="3.40.1020.10:FF:000001">
    <property type="entry name" value="L-threonine dehydratase"/>
    <property type="match status" value="1"/>
</dbReference>
<comment type="similarity">
    <text evidence="5 14">Belongs to the serine/threonine dehydratase family.</text>
</comment>
<dbReference type="NCBIfam" id="NF006674">
    <property type="entry name" value="PRK09224.1"/>
    <property type="match status" value="1"/>
</dbReference>
<dbReference type="FunFam" id="3.40.50.1100:FF:000008">
    <property type="entry name" value="L-threonine dehydratase"/>
    <property type="match status" value="1"/>
</dbReference>
<evidence type="ECO:0000256" key="6">
    <source>
        <dbReference type="ARBA" id="ARBA00011881"/>
    </source>
</evidence>
<dbReference type="CDD" id="cd04906">
    <property type="entry name" value="ACT_ThrD-I_1"/>
    <property type="match status" value="1"/>
</dbReference>
<dbReference type="GO" id="GO:0009097">
    <property type="term" value="P:isoleucine biosynthetic process"/>
    <property type="evidence" value="ECO:0007669"/>
    <property type="project" value="UniProtKB-UniRule"/>
</dbReference>
<dbReference type="EC" id="4.3.1.19" evidence="14"/>
<evidence type="ECO:0000256" key="3">
    <source>
        <dbReference type="ARBA" id="ARBA00004173"/>
    </source>
</evidence>
<dbReference type="HOGENOM" id="CLU_021152_6_0_1"/>
<dbReference type="InterPro" id="IPR001926">
    <property type="entry name" value="TrpB-like_PALP"/>
</dbReference>
<dbReference type="Pfam" id="PF00585">
    <property type="entry name" value="Thr_dehydrat_C"/>
    <property type="match status" value="2"/>
</dbReference>
<feature type="domain" description="ACT-like" evidence="16">
    <location>
        <begin position="516"/>
        <end position="587"/>
    </location>
</feature>
<keyword evidence="7 14" id="KW-0028">Amino-acid biosynthesis</keyword>
<evidence type="ECO:0000256" key="10">
    <source>
        <dbReference type="ARBA" id="ARBA00022898"/>
    </source>
</evidence>
<evidence type="ECO:0000256" key="4">
    <source>
        <dbReference type="ARBA" id="ARBA00004810"/>
    </source>
</evidence>
<evidence type="ECO:0000256" key="13">
    <source>
        <dbReference type="ARBA" id="ARBA00023304"/>
    </source>
</evidence>
<dbReference type="InterPro" id="IPR050147">
    <property type="entry name" value="Ser/Thr_Dehydratase"/>
</dbReference>
<evidence type="ECO:0000259" key="16">
    <source>
        <dbReference type="PROSITE" id="PS51672"/>
    </source>
</evidence>
<dbReference type="InterPro" id="IPR001721">
    <property type="entry name" value="TD_ACT-like"/>
</dbReference>
<dbReference type="GO" id="GO:0005739">
    <property type="term" value="C:mitochondrion"/>
    <property type="evidence" value="ECO:0007669"/>
    <property type="project" value="UniProtKB-SubCell"/>
</dbReference>
<comment type="pathway">
    <text evidence="4 14">Amino-acid biosynthesis; L-isoleucine biosynthesis; 2-oxobutanoate from L-threonine: step 1/1.</text>
</comment>
<comment type="subcellular location">
    <subcellularLocation>
        <location evidence="3">Mitochondrion</location>
    </subcellularLocation>
</comment>
<evidence type="ECO:0000256" key="5">
    <source>
        <dbReference type="ARBA" id="ARBA00010869"/>
    </source>
</evidence>
<dbReference type="STRING" id="1262450.S3BYA9"/>
<feature type="region of interest" description="Disordered" evidence="15">
    <location>
        <begin position="27"/>
        <end position="55"/>
    </location>
</feature>
<dbReference type="Gene3D" id="3.40.50.1100">
    <property type="match status" value="2"/>
</dbReference>
<organism evidence="17 18">
    <name type="scientific">Ophiostoma piceae (strain UAMH 11346)</name>
    <name type="common">Sap stain fungus</name>
    <dbReference type="NCBI Taxonomy" id="1262450"/>
    <lineage>
        <taxon>Eukaryota</taxon>
        <taxon>Fungi</taxon>
        <taxon>Dikarya</taxon>
        <taxon>Ascomycota</taxon>
        <taxon>Pezizomycotina</taxon>
        <taxon>Sordariomycetes</taxon>
        <taxon>Sordariomycetidae</taxon>
        <taxon>Ophiostomatales</taxon>
        <taxon>Ophiostomataceae</taxon>
        <taxon>Ophiostoma</taxon>
    </lineage>
</organism>
<dbReference type="GO" id="GO:0006567">
    <property type="term" value="P:L-threonine catabolic process"/>
    <property type="evidence" value="ECO:0007669"/>
    <property type="project" value="TreeGrafter"/>
</dbReference>
<accession>S3BYA9</accession>
<dbReference type="Pfam" id="PF00291">
    <property type="entry name" value="PALP"/>
    <property type="match status" value="1"/>
</dbReference>
<comment type="subunit">
    <text evidence="6">Homotetramer.</text>
</comment>
<feature type="domain" description="ACT-like" evidence="16">
    <location>
        <begin position="416"/>
        <end position="494"/>
    </location>
</feature>
<dbReference type="InterPro" id="IPR045865">
    <property type="entry name" value="ACT-like_dom_sf"/>
</dbReference>
<dbReference type="eggNOG" id="KOG1250">
    <property type="taxonomic scope" value="Eukaryota"/>
</dbReference>
<dbReference type="InterPro" id="IPR000634">
    <property type="entry name" value="Ser/Thr_deHydtase_PyrdxlP-BS"/>
</dbReference>
<dbReference type="PANTHER" id="PTHR48078:SF11">
    <property type="entry name" value="THREONINE DEHYDRATASE, MITOCHONDRIAL"/>
    <property type="match status" value="1"/>
</dbReference>
<evidence type="ECO:0000256" key="15">
    <source>
        <dbReference type="SAM" id="MobiDB-lite"/>
    </source>
</evidence>
<dbReference type="EMBL" id="KE148160">
    <property type="protein sequence ID" value="EPE04471.1"/>
    <property type="molecule type" value="Genomic_DNA"/>
</dbReference>
<evidence type="ECO:0000256" key="11">
    <source>
        <dbReference type="ARBA" id="ARBA00023128"/>
    </source>
</evidence>
<evidence type="ECO:0000256" key="9">
    <source>
        <dbReference type="ARBA" id="ARBA00022737"/>
    </source>
</evidence>
<comment type="catalytic activity">
    <reaction evidence="1 14">
        <text>L-threonine = 2-oxobutanoate + NH4(+)</text>
        <dbReference type="Rhea" id="RHEA:22108"/>
        <dbReference type="ChEBI" id="CHEBI:16763"/>
        <dbReference type="ChEBI" id="CHEBI:28938"/>
        <dbReference type="ChEBI" id="CHEBI:57926"/>
        <dbReference type="EC" id="4.3.1.19"/>
    </reaction>
</comment>
<keyword evidence="8 14" id="KW-0412">Isoleucine biosynthesis</keyword>
<evidence type="ECO:0000256" key="1">
    <source>
        <dbReference type="ARBA" id="ARBA00001274"/>
    </source>
</evidence>
<dbReference type="NCBIfam" id="TIGR01124">
    <property type="entry name" value="ilvA_2Cterm"/>
    <property type="match status" value="1"/>
</dbReference>